<dbReference type="AlphaFoldDB" id="A0A8H7V4R0"/>
<sequence length="768" mass="87518">MSSKEAGKPTKPKLDESLTGKQKRRERNKLARQIGTHNKTDNSLTDNIPKISGPIYADRHALARIMEINAMQSNIKKSSFALNELAFQSLPRGLRRRAASHNLNRLPARLRAKAAREAHSSAPGTPLIRKKVKKIKPPGNIVQEFLRRQKSKKWLETHMWHTKRMKMTDIWGHRIAARPNTKSVRVTYRSFTRLSIVHDASYMACIELAGHVDSIATVLNTLTDAGLPSVTSERYIKGNRMGTTHLYEYMAYPTRLICPISFLWKPQTKDTLWLWIHPAATNEALCFIKKAIEETKMEVQLNDLREELLRFELTGPRSTSLLQSILDPVANKDSKGNQTWKDLHQLRSSCSLSPGSVLGLVVNDPRLRFPQKVPPRNNQISIEEQQTIQKILEHWPSNVAETSIWDKSERDTLCEKKASEYALNLRRQENLVPGTKLQPNTTDAQIPILLIQRGGPAYNKAGITQKPLSSHELVEGWTLILPRGWGLPFWKSLVFAGARVAGFEDVRAMHFESGFPCFPQDYPGTRAFEVHRQLMKKEAEKVWEKRPPAKRVNFVKRGIEHPFECAFESLATVEHMEIDNAHNLPPRPTFTLIQGERLVRDILTDDFETTLETLTRQRGLEGEKQAPQLDDALIKIRVKYIDRGKPAPYAMVYLLEDFEEYDQCTFHIRHQSPLKKSKRKLKELLEVQTDISKKSIAIPEKPQHIGYITNGNFSLTLGYGFGVGACTVNGLKKMDAIDTLQKRTMKKMVLVRNPSSLEVRAAQLEVLC</sequence>
<evidence type="ECO:0000259" key="7">
    <source>
        <dbReference type="Pfam" id="PF22770"/>
    </source>
</evidence>
<dbReference type="GO" id="GO:0001682">
    <property type="term" value="P:tRNA 5'-leader removal"/>
    <property type="evidence" value="ECO:0007669"/>
    <property type="project" value="InterPro"/>
</dbReference>
<proteinExistence type="predicted"/>
<gene>
    <name evidence="8" type="ORF">INT47_007217</name>
</gene>
<dbReference type="Gene3D" id="3.30.1360.120">
    <property type="entry name" value="Probable tRNA modification gtpase trme, domain 1"/>
    <property type="match status" value="1"/>
</dbReference>
<name>A0A8H7V4R0_9FUNG</name>
<feature type="domain" description="POPLD" evidence="6">
    <location>
        <begin position="476"/>
        <end position="566"/>
    </location>
</feature>
<feature type="region of interest" description="Disordered" evidence="4">
    <location>
        <begin position="1"/>
        <end position="46"/>
    </location>
</feature>
<dbReference type="PANTHER" id="PTHR22731:SF3">
    <property type="entry name" value="RIBONUCLEASES P_MRP PROTEIN SUBUNIT POP1"/>
    <property type="match status" value="1"/>
</dbReference>
<evidence type="ECO:0000259" key="6">
    <source>
        <dbReference type="Pfam" id="PF08170"/>
    </source>
</evidence>
<protein>
    <submittedName>
        <fullName evidence="8">Uncharacterized protein</fullName>
    </submittedName>
</protein>
<feature type="domain" description="POP1 C-terminal" evidence="7">
    <location>
        <begin position="692"/>
        <end position="767"/>
    </location>
</feature>
<dbReference type="EMBL" id="JAEPRD010000037">
    <property type="protein sequence ID" value="KAG2205432.1"/>
    <property type="molecule type" value="Genomic_DNA"/>
</dbReference>
<dbReference type="InterPro" id="IPR009723">
    <property type="entry name" value="Pop1_N"/>
</dbReference>
<evidence type="ECO:0000256" key="1">
    <source>
        <dbReference type="ARBA" id="ARBA00004123"/>
    </source>
</evidence>
<dbReference type="InterPro" id="IPR039182">
    <property type="entry name" value="Pop1"/>
</dbReference>
<dbReference type="Pfam" id="PF08170">
    <property type="entry name" value="POPLD"/>
    <property type="match status" value="1"/>
</dbReference>
<dbReference type="PANTHER" id="PTHR22731">
    <property type="entry name" value="RIBONUCLEASES P/MRP PROTEIN SUBUNIT POP1"/>
    <property type="match status" value="1"/>
</dbReference>
<dbReference type="OrthoDB" id="442863at2759"/>
<dbReference type="Proteomes" id="UP000603453">
    <property type="component" value="Unassembled WGS sequence"/>
</dbReference>
<dbReference type="Pfam" id="PF06978">
    <property type="entry name" value="POP1_N"/>
    <property type="match status" value="1"/>
</dbReference>
<feature type="domain" description="Pop1 N-terminal" evidence="5">
    <location>
        <begin position="131"/>
        <end position="210"/>
    </location>
</feature>
<reference evidence="8" key="1">
    <citation type="submission" date="2020-12" db="EMBL/GenBank/DDBJ databases">
        <title>Metabolic potential, ecology and presence of endohyphal bacteria is reflected in genomic diversity of Mucoromycotina.</title>
        <authorList>
            <person name="Muszewska A."/>
            <person name="Okrasinska A."/>
            <person name="Steczkiewicz K."/>
            <person name="Drgas O."/>
            <person name="Orlowska M."/>
            <person name="Perlinska-Lenart U."/>
            <person name="Aleksandrzak-Piekarczyk T."/>
            <person name="Szatraj K."/>
            <person name="Zielenkiewicz U."/>
            <person name="Pilsyk S."/>
            <person name="Malc E."/>
            <person name="Mieczkowski P."/>
            <person name="Kruszewska J.S."/>
            <person name="Biernat P."/>
            <person name="Pawlowska J."/>
        </authorList>
    </citation>
    <scope>NUCLEOTIDE SEQUENCE</scope>
    <source>
        <strain evidence="8">WA0000017839</strain>
    </source>
</reference>
<dbReference type="InterPro" id="IPR055079">
    <property type="entry name" value="POP1_C"/>
</dbReference>
<accession>A0A8H7V4R0</accession>
<dbReference type="Pfam" id="PF22770">
    <property type="entry name" value="POP1_C"/>
    <property type="match status" value="1"/>
</dbReference>
<organism evidence="8 9">
    <name type="scientific">Mucor saturninus</name>
    <dbReference type="NCBI Taxonomy" id="64648"/>
    <lineage>
        <taxon>Eukaryota</taxon>
        <taxon>Fungi</taxon>
        <taxon>Fungi incertae sedis</taxon>
        <taxon>Mucoromycota</taxon>
        <taxon>Mucoromycotina</taxon>
        <taxon>Mucoromycetes</taxon>
        <taxon>Mucorales</taxon>
        <taxon>Mucorineae</taxon>
        <taxon>Mucoraceae</taxon>
        <taxon>Mucor</taxon>
    </lineage>
</organism>
<feature type="compositionally biased region" description="Polar residues" evidence="4">
    <location>
        <begin position="35"/>
        <end position="46"/>
    </location>
</feature>
<evidence type="ECO:0000256" key="3">
    <source>
        <dbReference type="ARBA" id="ARBA00023242"/>
    </source>
</evidence>
<evidence type="ECO:0000313" key="9">
    <source>
        <dbReference type="Proteomes" id="UP000603453"/>
    </source>
</evidence>
<evidence type="ECO:0000259" key="5">
    <source>
        <dbReference type="Pfam" id="PF06978"/>
    </source>
</evidence>
<dbReference type="GO" id="GO:0005655">
    <property type="term" value="C:nucleolar ribonuclease P complex"/>
    <property type="evidence" value="ECO:0007669"/>
    <property type="project" value="InterPro"/>
</dbReference>
<comment type="caution">
    <text evidence="8">The sequence shown here is derived from an EMBL/GenBank/DDBJ whole genome shotgun (WGS) entry which is preliminary data.</text>
</comment>
<keyword evidence="2" id="KW-0819">tRNA processing</keyword>
<comment type="subcellular location">
    <subcellularLocation>
        <location evidence="1">Nucleus</location>
    </subcellularLocation>
</comment>
<feature type="compositionally biased region" description="Basic and acidic residues" evidence="4">
    <location>
        <begin position="1"/>
        <end position="18"/>
    </location>
</feature>
<evidence type="ECO:0000256" key="4">
    <source>
        <dbReference type="SAM" id="MobiDB-lite"/>
    </source>
</evidence>
<dbReference type="InterPro" id="IPR027266">
    <property type="entry name" value="TrmE/GcvT-like"/>
</dbReference>
<dbReference type="SUPFAM" id="SSF103025">
    <property type="entry name" value="Folate-binding domain"/>
    <property type="match status" value="2"/>
</dbReference>
<evidence type="ECO:0000313" key="8">
    <source>
        <dbReference type="EMBL" id="KAG2205432.1"/>
    </source>
</evidence>
<dbReference type="GO" id="GO:0000172">
    <property type="term" value="C:ribonuclease MRP complex"/>
    <property type="evidence" value="ECO:0007669"/>
    <property type="project" value="InterPro"/>
</dbReference>
<evidence type="ECO:0000256" key="2">
    <source>
        <dbReference type="ARBA" id="ARBA00022694"/>
    </source>
</evidence>
<dbReference type="InterPro" id="IPR012590">
    <property type="entry name" value="POPLD_dom"/>
</dbReference>
<keyword evidence="3" id="KW-0539">Nucleus</keyword>
<keyword evidence="9" id="KW-1185">Reference proteome</keyword>